<keyword evidence="3" id="KW-0106">Calcium</keyword>
<dbReference type="AlphaFoldDB" id="A0A9N9ERX3"/>
<keyword evidence="2" id="KW-0677">Repeat</keyword>
<comment type="caution">
    <text evidence="5">The sequence shown here is derived from an EMBL/GenBank/DDBJ whole genome shotgun (WGS) entry which is preliminary data.</text>
</comment>
<keyword evidence="1" id="KW-0479">Metal-binding</keyword>
<dbReference type="EMBL" id="CAJVPY010007952">
    <property type="protein sequence ID" value="CAG8689318.1"/>
    <property type="molecule type" value="Genomic_DNA"/>
</dbReference>
<name>A0A9N9ERX3_9GLOM</name>
<evidence type="ECO:0000313" key="6">
    <source>
        <dbReference type="Proteomes" id="UP000789405"/>
    </source>
</evidence>
<accession>A0A9N9ERX3</accession>
<feature type="domain" description="EF-hand" evidence="4">
    <location>
        <begin position="43"/>
        <end position="78"/>
    </location>
</feature>
<evidence type="ECO:0000256" key="3">
    <source>
        <dbReference type="ARBA" id="ARBA00022837"/>
    </source>
</evidence>
<dbReference type="InterPro" id="IPR011992">
    <property type="entry name" value="EF-hand-dom_pair"/>
</dbReference>
<reference evidence="5" key="1">
    <citation type="submission" date="2021-06" db="EMBL/GenBank/DDBJ databases">
        <authorList>
            <person name="Kallberg Y."/>
            <person name="Tangrot J."/>
            <person name="Rosling A."/>
        </authorList>
    </citation>
    <scope>NUCLEOTIDE SEQUENCE</scope>
    <source>
        <strain evidence="5">MA453B</strain>
    </source>
</reference>
<protein>
    <submittedName>
        <fullName evidence="5">22391_t:CDS:1</fullName>
    </submittedName>
</protein>
<feature type="domain" description="EF-hand" evidence="4">
    <location>
        <begin position="5"/>
        <end position="40"/>
    </location>
</feature>
<organism evidence="5 6">
    <name type="scientific">Dentiscutata erythropus</name>
    <dbReference type="NCBI Taxonomy" id="1348616"/>
    <lineage>
        <taxon>Eukaryota</taxon>
        <taxon>Fungi</taxon>
        <taxon>Fungi incertae sedis</taxon>
        <taxon>Mucoromycota</taxon>
        <taxon>Glomeromycotina</taxon>
        <taxon>Glomeromycetes</taxon>
        <taxon>Diversisporales</taxon>
        <taxon>Gigasporaceae</taxon>
        <taxon>Dentiscutata</taxon>
    </lineage>
</organism>
<proteinExistence type="predicted"/>
<keyword evidence="6" id="KW-1185">Reference proteome</keyword>
<dbReference type="Proteomes" id="UP000789405">
    <property type="component" value="Unassembled WGS sequence"/>
</dbReference>
<evidence type="ECO:0000256" key="1">
    <source>
        <dbReference type="ARBA" id="ARBA00022723"/>
    </source>
</evidence>
<dbReference type="PANTHER" id="PTHR34524">
    <property type="entry name" value="CALCYPHOSIN"/>
    <property type="match status" value="1"/>
</dbReference>
<feature type="domain" description="EF-hand" evidence="4">
    <location>
        <begin position="80"/>
        <end position="111"/>
    </location>
</feature>
<dbReference type="SMART" id="SM00054">
    <property type="entry name" value="EFh"/>
    <property type="match status" value="3"/>
</dbReference>
<dbReference type="SUPFAM" id="SSF47473">
    <property type="entry name" value="EF-hand"/>
    <property type="match status" value="1"/>
</dbReference>
<dbReference type="OrthoDB" id="26525at2759"/>
<sequence length="195" mass="22836">MASKLSKEELKNLFNTFDTNGNGKLSYSEIESVVLRTYPQFNSRKKVIMRAYQDADASKNGYIEINEFAILLDALNHYYELYDIFQKVDKDNDGRINFDEFKNGSKDLKLFEFSDAELKLEFDKIDMNRGGLILFDEYFIEGFFVFVDDISMNSHLEGNWPEAVNRLVTETDKYIKKINYAHLLDVISQRQLQTL</sequence>
<dbReference type="PROSITE" id="PS00018">
    <property type="entry name" value="EF_HAND_1"/>
    <property type="match status" value="3"/>
</dbReference>
<dbReference type="InterPro" id="IPR051581">
    <property type="entry name" value="Ca-bind"/>
</dbReference>
<dbReference type="PROSITE" id="PS50222">
    <property type="entry name" value="EF_HAND_2"/>
    <property type="match status" value="3"/>
</dbReference>
<dbReference type="InterPro" id="IPR002048">
    <property type="entry name" value="EF_hand_dom"/>
</dbReference>
<evidence type="ECO:0000259" key="4">
    <source>
        <dbReference type="PROSITE" id="PS50222"/>
    </source>
</evidence>
<evidence type="ECO:0000256" key="2">
    <source>
        <dbReference type="ARBA" id="ARBA00022737"/>
    </source>
</evidence>
<dbReference type="Pfam" id="PF13405">
    <property type="entry name" value="EF-hand_6"/>
    <property type="match status" value="1"/>
</dbReference>
<gene>
    <name evidence="5" type="ORF">DERYTH_LOCUS12270</name>
</gene>
<evidence type="ECO:0000313" key="5">
    <source>
        <dbReference type="EMBL" id="CAG8689318.1"/>
    </source>
</evidence>
<dbReference type="PANTHER" id="PTHR34524:SF6">
    <property type="entry name" value="CALCYPHOSINE LIKE"/>
    <property type="match status" value="1"/>
</dbReference>
<dbReference type="GO" id="GO:0005509">
    <property type="term" value="F:calcium ion binding"/>
    <property type="evidence" value="ECO:0007669"/>
    <property type="project" value="InterPro"/>
</dbReference>
<dbReference type="Gene3D" id="1.10.238.10">
    <property type="entry name" value="EF-hand"/>
    <property type="match status" value="1"/>
</dbReference>
<dbReference type="Pfam" id="PF13499">
    <property type="entry name" value="EF-hand_7"/>
    <property type="match status" value="1"/>
</dbReference>
<dbReference type="InterPro" id="IPR018247">
    <property type="entry name" value="EF_Hand_1_Ca_BS"/>
</dbReference>